<dbReference type="InterPro" id="IPR009267">
    <property type="entry name" value="NTP_transf_6"/>
</dbReference>
<comment type="caution">
    <text evidence="1">The sequence shown here is derived from an EMBL/GenBank/DDBJ whole genome shotgun (WGS) entry which is preliminary data.</text>
</comment>
<dbReference type="Pfam" id="PF06042">
    <property type="entry name" value="NTP_transf_6"/>
    <property type="match status" value="1"/>
</dbReference>
<evidence type="ECO:0000313" key="2">
    <source>
        <dbReference type="Proteomes" id="UP001198862"/>
    </source>
</evidence>
<proteinExistence type="predicted"/>
<reference evidence="1 2" key="1">
    <citation type="submission" date="2021-11" db="EMBL/GenBank/DDBJ databases">
        <authorList>
            <person name="Lee D.-H."/>
            <person name="Kim S.-B."/>
        </authorList>
    </citation>
    <scope>NUCLEOTIDE SEQUENCE [LARGE SCALE GENOMIC DNA]</scope>
    <source>
        <strain evidence="1 2">KCTC 52223</strain>
    </source>
</reference>
<sequence length="183" mass="20931">MSPSSAIADIIAQDPVAVKQLRAVRELGLPDWCIAAGFVRNRVWDHLHGIFPPRAPVDIDVLYFDAGDVSPEREAAFERRLDGLLPGLPWQVRNQARMHVWKNVPPHRDTADSMTYWLETVTGIGVRLEADDTLTVVAPLGTDDLLNLRCRPTAYGRTRRHEYDARVEAKRWRELWPRVNFID</sequence>
<protein>
    <submittedName>
        <fullName evidence="1">Nucleotidyltransferase family protein</fullName>
    </submittedName>
</protein>
<dbReference type="PANTHER" id="PTHR39166">
    <property type="entry name" value="BLL1166 PROTEIN"/>
    <property type="match status" value="1"/>
</dbReference>
<keyword evidence="2" id="KW-1185">Reference proteome</keyword>
<dbReference type="Proteomes" id="UP001198862">
    <property type="component" value="Unassembled WGS sequence"/>
</dbReference>
<dbReference type="EMBL" id="JAJISD010000004">
    <property type="protein sequence ID" value="MCC8429470.1"/>
    <property type="molecule type" value="Genomic_DNA"/>
</dbReference>
<evidence type="ECO:0000313" key="1">
    <source>
        <dbReference type="EMBL" id="MCC8429470.1"/>
    </source>
</evidence>
<organism evidence="1 2">
    <name type="scientific">Reyranella aquatilis</name>
    <dbReference type="NCBI Taxonomy" id="2035356"/>
    <lineage>
        <taxon>Bacteria</taxon>
        <taxon>Pseudomonadati</taxon>
        <taxon>Pseudomonadota</taxon>
        <taxon>Alphaproteobacteria</taxon>
        <taxon>Hyphomicrobiales</taxon>
        <taxon>Reyranellaceae</taxon>
        <taxon>Reyranella</taxon>
    </lineage>
</organism>
<accession>A0ABS8KTT5</accession>
<name>A0ABS8KTT5_9HYPH</name>
<dbReference type="PANTHER" id="PTHR39166:SF1">
    <property type="entry name" value="BLL1166 PROTEIN"/>
    <property type="match status" value="1"/>
</dbReference>
<gene>
    <name evidence="1" type="ORF">LJ725_10865</name>
</gene>